<accession>A0A0N1I3I1</accession>
<dbReference type="OrthoDB" id="262238at2759"/>
<gene>
    <name evidence="1" type="ORF">ABL78_0572</name>
</gene>
<protein>
    <submittedName>
        <fullName evidence="1">Uncharacterized protein</fullName>
    </submittedName>
</protein>
<evidence type="ECO:0000313" key="2">
    <source>
        <dbReference type="Proteomes" id="UP000038009"/>
    </source>
</evidence>
<dbReference type="VEuPathDB" id="TriTrypDB:Lsey_0007_0580"/>
<evidence type="ECO:0000313" key="1">
    <source>
        <dbReference type="EMBL" id="KPI90345.1"/>
    </source>
</evidence>
<dbReference type="EMBL" id="LJSK01000007">
    <property type="protein sequence ID" value="KPI90345.1"/>
    <property type="molecule type" value="Genomic_DNA"/>
</dbReference>
<proteinExistence type="predicted"/>
<organism evidence="1 2">
    <name type="scientific">Leptomonas seymouri</name>
    <dbReference type="NCBI Taxonomy" id="5684"/>
    <lineage>
        <taxon>Eukaryota</taxon>
        <taxon>Discoba</taxon>
        <taxon>Euglenozoa</taxon>
        <taxon>Kinetoplastea</taxon>
        <taxon>Metakinetoplastina</taxon>
        <taxon>Trypanosomatida</taxon>
        <taxon>Trypanosomatidae</taxon>
        <taxon>Leishmaniinae</taxon>
        <taxon>Leptomonas</taxon>
    </lineage>
</organism>
<dbReference type="AlphaFoldDB" id="A0A0N1I3I1"/>
<reference evidence="1 2" key="1">
    <citation type="journal article" date="2015" name="PLoS Pathog.">
        <title>Leptomonas seymouri: Adaptations to the Dixenous Life Cycle Analyzed by Genome Sequencing, Transcriptome Profiling and Co-infection with Leishmania donovani.</title>
        <authorList>
            <person name="Kraeva N."/>
            <person name="Butenko A."/>
            <person name="Hlavacova J."/>
            <person name="Kostygov A."/>
            <person name="Myskova J."/>
            <person name="Grybchuk D."/>
            <person name="Lestinova T."/>
            <person name="Votypka J."/>
            <person name="Volf P."/>
            <person name="Opperdoes F."/>
            <person name="Flegontov P."/>
            <person name="Lukes J."/>
            <person name="Yurchenko V."/>
        </authorList>
    </citation>
    <scope>NUCLEOTIDE SEQUENCE [LARGE SCALE GENOMIC DNA]</scope>
    <source>
        <strain evidence="1 2">ATCC 30220</strain>
    </source>
</reference>
<comment type="caution">
    <text evidence="1">The sequence shown here is derived from an EMBL/GenBank/DDBJ whole genome shotgun (WGS) entry which is preliminary data.</text>
</comment>
<name>A0A0N1I3I1_LEPSE</name>
<sequence length="191" mass="20936">MRPKMEAPRLLARYHPATRTLEFDLSDAPLVDAVVDVSVLSTHLVPCAEPTEVQQGLFYGKDTFLFERPFVFDADHTMLTCWLRIREYRVESLQALATQILQRTEGATFTTEETRAPQRECIAALAGTATLNQLDAESLYFATPLLHTPSDGVGPVSDLPAPLSLCTVPHRAPSSDATLFSASAVALCCEL</sequence>
<keyword evidence="2" id="KW-1185">Reference proteome</keyword>
<dbReference type="Proteomes" id="UP000038009">
    <property type="component" value="Unassembled WGS sequence"/>
</dbReference>